<dbReference type="SUPFAM" id="SSF56281">
    <property type="entry name" value="Metallo-hydrolase/oxidoreductase"/>
    <property type="match status" value="1"/>
</dbReference>
<dbReference type="Pfam" id="PF12706">
    <property type="entry name" value="Lactamase_B_2"/>
    <property type="match status" value="1"/>
</dbReference>
<dbReference type="EMBL" id="JRAA01000004">
    <property type="protein sequence ID" value="KHF24005.1"/>
    <property type="molecule type" value="Genomic_DNA"/>
</dbReference>
<dbReference type="OrthoDB" id="9803916at2"/>
<proteinExistence type="predicted"/>
<dbReference type="AlphaFoldDB" id="A0A0B0H4F7"/>
<dbReference type="PANTHER" id="PTHR42663">
    <property type="entry name" value="HYDROLASE C777.06C-RELATED-RELATED"/>
    <property type="match status" value="1"/>
</dbReference>
<dbReference type="Proteomes" id="UP000190962">
    <property type="component" value="Unassembled WGS sequence"/>
</dbReference>
<evidence type="ECO:0000313" key="5">
    <source>
        <dbReference type="Proteomes" id="UP000190962"/>
    </source>
</evidence>
<dbReference type="InterPro" id="IPR001279">
    <property type="entry name" value="Metallo-B-lactamas"/>
</dbReference>
<dbReference type="CDD" id="cd07715">
    <property type="entry name" value="TaR3-like_MBL-fold"/>
    <property type="match status" value="1"/>
</dbReference>
<dbReference type="eggNOG" id="COG1235">
    <property type="taxonomic scope" value="Bacteria"/>
</dbReference>
<sequence>MQVTFYGVRGSIASPGPDTVRYGGNTPCLRVDNGSDEIIILDAGTGIRRLGDELAGDHRPIYLLLSHQHWDHIQGFPFFKPAYRGSSEIFVVCFNCESHENLSLTQQFSDPFFPVPASALPSNIHLLDEEGIRDVNFQGTIVTTAPLNHPGGGSAYFFRSGGKSLAYMTDNELFPPNEPPTSYEEWVERCHGLDCLIHDASYTDEEIETRIGWGHSSIGQALQLGLDAGVKLLVLFHHEPDRTDDQLDEIVAECQEKVGDSMKVIAAREGETLTL</sequence>
<reference evidence="2 4" key="1">
    <citation type="journal article" date="2014" name="BMC Genomics">
        <title>The genome of the intracellular bacterium of the coastal bivalve, Solemya velum: a blueprint for thriving in and out of symbiosis.</title>
        <authorList>
            <person name="Dmytrenko O."/>
            <person name="Russell S.L."/>
            <person name="Loo W.T."/>
            <person name="Fontanez K.M."/>
            <person name="Liao L."/>
            <person name="Roeselers G."/>
            <person name="Sharma R."/>
            <person name="Stewart F.J."/>
            <person name="Newton I.L."/>
            <person name="Woyke T."/>
            <person name="Wu D."/>
            <person name="Lang J.M."/>
            <person name="Eisen J.A."/>
            <person name="Cavanaugh C.M."/>
        </authorList>
    </citation>
    <scope>NUCLEOTIDE SEQUENCE [LARGE SCALE GENOMIC DNA]</scope>
    <source>
        <strain evidence="2 4">WH</strain>
    </source>
</reference>
<dbReference type="Proteomes" id="UP000030856">
    <property type="component" value="Unassembled WGS sequence"/>
</dbReference>
<dbReference type="GO" id="GO:0016787">
    <property type="term" value="F:hydrolase activity"/>
    <property type="evidence" value="ECO:0007669"/>
    <property type="project" value="UniProtKB-KW"/>
</dbReference>
<reference evidence="3 5" key="2">
    <citation type="submission" date="2016-11" db="EMBL/GenBank/DDBJ databases">
        <title>Mixed transmission modes and dynamic genome evolution in an obligate animal-bacterial symbiosis.</title>
        <authorList>
            <person name="Russell S.L."/>
            <person name="Corbett-Detig R.B."/>
            <person name="Cavanaugh C.M."/>
        </authorList>
    </citation>
    <scope>NUCLEOTIDE SEQUENCE [LARGE SCALE GENOMIC DNA]</scope>
    <source>
        <strain evidence="3">MA-KB16</strain>
    </source>
</reference>
<comment type="caution">
    <text evidence="2">The sequence shown here is derived from an EMBL/GenBank/DDBJ whole genome shotgun (WGS) entry which is preliminary data.</text>
</comment>
<name>A0A0B0H4F7_SOVGS</name>
<dbReference type="EMBL" id="MPNX01000002">
    <property type="protein sequence ID" value="OOY35821.1"/>
    <property type="molecule type" value="Genomic_DNA"/>
</dbReference>
<evidence type="ECO:0000259" key="1">
    <source>
        <dbReference type="SMART" id="SM00849"/>
    </source>
</evidence>
<evidence type="ECO:0000313" key="4">
    <source>
        <dbReference type="Proteomes" id="UP000030856"/>
    </source>
</evidence>
<dbReference type="RefSeq" id="WP_043118924.1">
    <property type="nucleotide sequence ID" value="NZ_JRAA01000004.1"/>
</dbReference>
<keyword evidence="4" id="KW-1185">Reference proteome</keyword>
<dbReference type="SMART" id="SM00849">
    <property type="entry name" value="Lactamase_B"/>
    <property type="match status" value="1"/>
</dbReference>
<keyword evidence="2" id="KW-0378">Hydrolase</keyword>
<protein>
    <submittedName>
        <fullName evidence="2">Metal-dependent hydrolase</fullName>
    </submittedName>
</protein>
<gene>
    <name evidence="3" type="ORF">BOV88_01875</name>
    <name evidence="2" type="ORF">JV46_02220</name>
</gene>
<organism evidence="2 4">
    <name type="scientific">Solemya velum gill symbiont</name>
    <dbReference type="NCBI Taxonomy" id="2340"/>
    <lineage>
        <taxon>Bacteria</taxon>
        <taxon>Pseudomonadati</taxon>
        <taxon>Pseudomonadota</taxon>
        <taxon>Gammaproteobacteria</taxon>
        <taxon>sulfur-oxidizing symbionts</taxon>
    </lineage>
</organism>
<dbReference type="PANTHER" id="PTHR42663:SF4">
    <property type="entry name" value="SLL1036 PROTEIN"/>
    <property type="match status" value="1"/>
</dbReference>
<accession>A0A0B0H4F7</accession>
<dbReference type="STRING" id="2340.JV46_02220"/>
<dbReference type="Gene3D" id="3.60.15.10">
    <property type="entry name" value="Ribonuclease Z/Hydroxyacylglutathione hydrolase-like"/>
    <property type="match status" value="1"/>
</dbReference>
<dbReference type="InterPro" id="IPR036866">
    <property type="entry name" value="RibonucZ/Hydroxyglut_hydro"/>
</dbReference>
<evidence type="ECO:0000313" key="2">
    <source>
        <dbReference type="EMBL" id="KHF24005.1"/>
    </source>
</evidence>
<feature type="domain" description="Metallo-beta-lactamase" evidence="1">
    <location>
        <begin position="25"/>
        <end position="215"/>
    </location>
</feature>
<evidence type="ECO:0000313" key="3">
    <source>
        <dbReference type="EMBL" id="OOY35821.1"/>
    </source>
</evidence>
<dbReference type="GeneID" id="86991023"/>